<dbReference type="InterPro" id="IPR004089">
    <property type="entry name" value="MCPsignal_dom"/>
</dbReference>
<feature type="coiled-coil region" evidence="4">
    <location>
        <begin position="297"/>
        <end position="324"/>
    </location>
</feature>
<dbReference type="Proteomes" id="UP001501353">
    <property type="component" value="Unassembled WGS sequence"/>
</dbReference>
<dbReference type="PROSITE" id="PS50885">
    <property type="entry name" value="HAMP"/>
    <property type="match status" value="1"/>
</dbReference>
<dbReference type="EMBL" id="BAAAZE010000008">
    <property type="protein sequence ID" value="GAA4020087.1"/>
    <property type="molecule type" value="Genomic_DNA"/>
</dbReference>
<evidence type="ECO:0000256" key="3">
    <source>
        <dbReference type="PROSITE-ProRule" id="PRU00284"/>
    </source>
</evidence>
<dbReference type="Gene3D" id="1.10.287.950">
    <property type="entry name" value="Methyl-accepting chemotaxis protein"/>
    <property type="match status" value="1"/>
</dbReference>
<evidence type="ECO:0000313" key="9">
    <source>
        <dbReference type="Proteomes" id="UP001501353"/>
    </source>
</evidence>
<dbReference type="Pfam" id="PF12729">
    <property type="entry name" value="4HB_MCP_1"/>
    <property type="match status" value="1"/>
</dbReference>
<keyword evidence="9" id="KW-1185">Reference proteome</keyword>
<dbReference type="SUPFAM" id="SSF58104">
    <property type="entry name" value="Methyl-accepting chemotaxis protein (MCP) signaling domain"/>
    <property type="match status" value="1"/>
</dbReference>
<proteinExistence type="inferred from homology"/>
<comment type="caution">
    <text evidence="8">The sequence shown here is derived from an EMBL/GenBank/DDBJ whole genome shotgun (WGS) entry which is preliminary data.</text>
</comment>
<keyword evidence="4" id="KW-0175">Coiled coil</keyword>
<evidence type="ECO:0000256" key="5">
    <source>
        <dbReference type="SAM" id="Phobius"/>
    </source>
</evidence>
<keyword evidence="5" id="KW-1133">Transmembrane helix</keyword>
<dbReference type="PROSITE" id="PS50111">
    <property type="entry name" value="CHEMOTAXIS_TRANSDUC_2"/>
    <property type="match status" value="1"/>
</dbReference>
<feature type="transmembrane region" description="Helical" evidence="5">
    <location>
        <begin position="193"/>
        <end position="212"/>
    </location>
</feature>
<evidence type="ECO:0000313" key="8">
    <source>
        <dbReference type="EMBL" id="GAA4020087.1"/>
    </source>
</evidence>
<comment type="similarity">
    <text evidence="2">Belongs to the methyl-accepting chemotaxis (MCP) protein family.</text>
</comment>
<evidence type="ECO:0000259" key="7">
    <source>
        <dbReference type="PROSITE" id="PS50885"/>
    </source>
</evidence>
<dbReference type="PRINTS" id="PR00260">
    <property type="entry name" value="CHEMTRNSDUCR"/>
</dbReference>
<evidence type="ECO:0000256" key="4">
    <source>
        <dbReference type="SAM" id="Coils"/>
    </source>
</evidence>
<organism evidence="8 9">
    <name type="scientific">Actimicrobium antarcticum</name>
    <dbReference type="NCBI Taxonomy" id="1051899"/>
    <lineage>
        <taxon>Bacteria</taxon>
        <taxon>Pseudomonadati</taxon>
        <taxon>Pseudomonadota</taxon>
        <taxon>Betaproteobacteria</taxon>
        <taxon>Burkholderiales</taxon>
        <taxon>Oxalobacteraceae</taxon>
        <taxon>Actimicrobium</taxon>
    </lineage>
</organism>
<dbReference type="PANTHER" id="PTHR43531:SF14">
    <property type="entry name" value="METHYL-ACCEPTING CHEMOTAXIS PROTEIN I-RELATED"/>
    <property type="match status" value="1"/>
</dbReference>
<feature type="domain" description="HAMP" evidence="7">
    <location>
        <begin position="214"/>
        <end position="266"/>
    </location>
</feature>
<keyword evidence="5" id="KW-0812">Transmembrane</keyword>
<dbReference type="InterPro" id="IPR047347">
    <property type="entry name" value="YvaQ-like_sensor"/>
</dbReference>
<keyword evidence="1" id="KW-0488">Methylation</keyword>
<dbReference type="InterPro" id="IPR051310">
    <property type="entry name" value="MCP_chemotaxis"/>
</dbReference>
<accession>A0ABP7T2E2</accession>
<gene>
    <name evidence="8" type="ORF">GCM10022212_15560</name>
</gene>
<dbReference type="CDD" id="cd11386">
    <property type="entry name" value="MCP_signal"/>
    <property type="match status" value="1"/>
</dbReference>
<protein>
    <submittedName>
        <fullName evidence="8">Methyl-accepting chemotaxis protein</fullName>
    </submittedName>
</protein>
<dbReference type="InterPro" id="IPR024478">
    <property type="entry name" value="HlyB_4HB_MCP"/>
</dbReference>
<dbReference type="Pfam" id="PF00015">
    <property type="entry name" value="MCPsignal"/>
    <property type="match status" value="1"/>
</dbReference>
<dbReference type="CDD" id="cd19411">
    <property type="entry name" value="MCP2201-like_sensor"/>
    <property type="match status" value="1"/>
</dbReference>
<keyword evidence="3" id="KW-0807">Transducer</keyword>
<evidence type="ECO:0000259" key="6">
    <source>
        <dbReference type="PROSITE" id="PS50111"/>
    </source>
</evidence>
<dbReference type="CDD" id="cd06225">
    <property type="entry name" value="HAMP"/>
    <property type="match status" value="1"/>
</dbReference>
<dbReference type="SMART" id="SM00304">
    <property type="entry name" value="HAMP"/>
    <property type="match status" value="1"/>
</dbReference>
<dbReference type="PANTHER" id="PTHR43531">
    <property type="entry name" value="PROTEIN ICFG"/>
    <property type="match status" value="1"/>
</dbReference>
<keyword evidence="5" id="KW-0472">Membrane</keyword>
<sequence length="573" mass="60614">MGHFTIRARLLFSYGLLAFIFLLFSVLFLTSLQAANAHFESYVNGIAARQNMAHGVREAVDLRAIAARNLVLVTTAQDTAIEKAVVLKAHEDVTANLARLQKLVDAKDASSEARTFVAGIAKIEAAYSPVALRIVELALNKQTDEAIAMMNQQCRPLLAALVKITRDYSDWNDIRSAEVVAQAGADFTQRRTIVLAACLAVLALVILAGVFITRSILLPIAQAVSIAQTVAEGNLSSSINTSARDETGKLLRALSEMQDSLVRVVKKVRDGSESVASASIQIAQGNMDLSGRTESQASALEQTAASMEELNATVKQNAENALQANQLARRAADVAVDGGQVVSQAVVTMKQISDSSKKIADIIGVIDGIAFQTNILALNAAVEAARAGEQGRGFAVVATEVRNLAQRSAAAAKEIKILITDSVDRVDQGTALVGKAGSTMDDVVGAIRRVTDIMAEISAASAEQSTGVAQVSDAVNSMDENTQQNAAMVEQMAAAATGLNTQANELVDAVAVFNLGQRVGPVEQAVRVVQMTQPARLQATVTPRKSPALRVTAQAKIPARTMPVRYVSTLESS</sequence>
<dbReference type="SMART" id="SM00283">
    <property type="entry name" value="MA"/>
    <property type="match status" value="1"/>
</dbReference>
<evidence type="ECO:0000256" key="2">
    <source>
        <dbReference type="ARBA" id="ARBA00029447"/>
    </source>
</evidence>
<feature type="domain" description="Methyl-accepting transducer" evidence="6">
    <location>
        <begin position="271"/>
        <end position="500"/>
    </location>
</feature>
<name>A0ABP7T2E2_9BURK</name>
<dbReference type="RefSeq" id="WP_344762717.1">
    <property type="nucleotide sequence ID" value="NZ_BAAAZE010000008.1"/>
</dbReference>
<reference evidence="9" key="1">
    <citation type="journal article" date="2019" name="Int. J. Syst. Evol. Microbiol.">
        <title>The Global Catalogue of Microorganisms (GCM) 10K type strain sequencing project: providing services to taxonomists for standard genome sequencing and annotation.</title>
        <authorList>
            <consortium name="The Broad Institute Genomics Platform"/>
            <consortium name="The Broad Institute Genome Sequencing Center for Infectious Disease"/>
            <person name="Wu L."/>
            <person name="Ma J."/>
        </authorList>
    </citation>
    <scope>NUCLEOTIDE SEQUENCE [LARGE SCALE GENOMIC DNA]</scope>
    <source>
        <strain evidence="9">JCM 16673</strain>
    </source>
</reference>
<dbReference type="InterPro" id="IPR003660">
    <property type="entry name" value="HAMP_dom"/>
</dbReference>
<dbReference type="Pfam" id="PF00672">
    <property type="entry name" value="HAMP"/>
    <property type="match status" value="1"/>
</dbReference>
<dbReference type="InterPro" id="IPR004090">
    <property type="entry name" value="Chemotax_Me-accpt_rcpt"/>
</dbReference>
<evidence type="ECO:0000256" key="1">
    <source>
        <dbReference type="ARBA" id="ARBA00022481"/>
    </source>
</evidence>